<dbReference type="Gene3D" id="3.40.190.80">
    <property type="match status" value="1"/>
</dbReference>
<dbReference type="AlphaFoldDB" id="A0A7C1VM08"/>
<keyword evidence="5" id="KW-0479">Metal-binding</keyword>
<dbReference type="GO" id="GO:0006094">
    <property type="term" value="P:gluconeogenesis"/>
    <property type="evidence" value="ECO:0007669"/>
    <property type="project" value="TreeGrafter"/>
</dbReference>
<dbReference type="Proteomes" id="UP000885738">
    <property type="component" value="Unassembled WGS sequence"/>
</dbReference>
<comment type="caution">
    <text evidence="11">The sequence shown here is derived from an EMBL/GenBank/DDBJ whole genome shotgun (WGS) entry which is preliminary data.</text>
</comment>
<comment type="catalytic activity">
    <reaction evidence="1">
        <text>beta-D-fructose 1,6-bisphosphate + H2O = beta-D-fructose 6-phosphate + phosphate</text>
        <dbReference type="Rhea" id="RHEA:11064"/>
        <dbReference type="ChEBI" id="CHEBI:15377"/>
        <dbReference type="ChEBI" id="CHEBI:32966"/>
        <dbReference type="ChEBI" id="CHEBI:43474"/>
        <dbReference type="ChEBI" id="CHEBI:57634"/>
        <dbReference type="EC" id="3.1.3.11"/>
    </reaction>
</comment>
<comment type="similarity">
    <text evidence="3">Belongs to the FBPase class 1 family.</text>
</comment>
<dbReference type="PROSITE" id="PS00124">
    <property type="entry name" value="FBPASE"/>
    <property type="match status" value="1"/>
</dbReference>
<evidence type="ECO:0000313" key="11">
    <source>
        <dbReference type="EMBL" id="HEC67384.1"/>
    </source>
</evidence>
<dbReference type="GO" id="GO:0006000">
    <property type="term" value="P:fructose metabolic process"/>
    <property type="evidence" value="ECO:0007669"/>
    <property type="project" value="TreeGrafter"/>
</dbReference>
<evidence type="ECO:0000256" key="7">
    <source>
        <dbReference type="ARBA" id="ARBA00022842"/>
    </source>
</evidence>
<dbReference type="GO" id="GO:0046872">
    <property type="term" value="F:metal ion binding"/>
    <property type="evidence" value="ECO:0007669"/>
    <property type="project" value="UniProtKB-KW"/>
</dbReference>
<keyword evidence="7" id="KW-0460">Magnesium</keyword>
<dbReference type="GO" id="GO:0005986">
    <property type="term" value="P:sucrose biosynthetic process"/>
    <property type="evidence" value="ECO:0007669"/>
    <property type="project" value="TreeGrafter"/>
</dbReference>
<accession>A0A7C1VM08</accession>
<evidence type="ECO:0000256" key="3">
    <source>
        <dbReference type="ARBA" id="ARBA00010941"/>
    </source>
</evidence>
<dbReference type="InterPro" id="IPR000146">
    <property type="entry name" value="FBPase_class-1"/>
</dbReference>
<evidence type="ECO:0000256" key="2">
    <source>
        <dbReference type="ARBA" id="ARBA00001946"/>
    </source>
</evidence>
<keyword evidence="8" id="KW-0119">Carbohydrate metabolism</keyword>
<organism evidence="11">
    <name type="scientific">Desulfofervidus auxilii</name>
    <dbReference type="NCBI Taxonomy" id="1621989"/>
    <lineage>
        <taxon>Bacteria</taxon>
        <taxon>Pseudomonadati</taxon>
        <taxon>Thermodesulfobacteriota</taxon>
        <taxon>Candidatus Desulfofervidia</taxon>
        <taxon>Candidatus Desulfofervidales</taxon>
        <taxon>Candidatus Desulfofervidaceae</taxon>
        <taxon>Candidatus Desulfofervidus</taxon>
    </lineage>
</organism>
<dbReference type="FunFam" id="3.40.190.80:FF:000001">
    <property type="entry name" value="Fructose-1,6-bisphosphatase class 1"/>
    <property type="match status" value="1"/>
</dbReference>
<dbReference type="EC" id="3.1.3.11" evidence="4"/>
<comment type="pathway">
    <text evidence="9">Carbohydrate biosynthesis.</text>
</comment>
<gene>
    <name evidence="11" type="ORF">ENI35_00995</name>
</gene>
<reference evidence="11" key="1">
    <citation type="journal article" date="2020" name="mSystems">
        <title>Genome- and Community-Level Interaction Insights into Carbon Utilization and Element Cycling Functions of Hydrothermarchaeota in Hydrothermal Sediment.</title>
        <authorList>
            <person name="Zhou Z."/>
            <person name="Liu Y."/>
            <person name="Xu W."/>
            <person name="Pan J."/>
            <person name="Luo Z.H."/>
            <person name="Li M."/>
        </authorList>
    </citation>
    <scope>NUCLEOTIDE SEQUENCE [LARGE SCALE GENOMIC DNA]</scope>
    <source>
        <strain evidence="11">HyVt-389</strain>
    </source>
</reference>
<dbReference type="PANTHER" id="PTHR11556:SF35">
    <property type="entry name" value="SEDOHEPTULOSE-1,7-BISPHOSPHATASE, CHLOROPLASTIC"/>
    <property type="match status" value="1"/>
</dbReference>
<evidence type="ECO:0000256" key="5">
    <source>
        <dbReference type="ARBA" id="ARBA00022723"/>
    </source>
</evidence>
<dbReference type="PANTHER" id="PTHR11556">
    <property type="entry name" value="FRUCTOSE-1,6-BISPHOSPHATASE-RELATED"/>
    <property type="match status" value="1"/>
</dbReference>
<dbReference type="EMBL" id="DRIH01000031">
    <property type="protein sequence ID" value="HEC67384.1"/>
    <property type="molecule type" value="Genomic_DNA"/>
</dbReference>
<evidence type="ECO:0000256" key="1">
    <source>
        <dbReference type="ARBA" id="ARBA00001273"/>
    </source>
</evidence>
<protein>
    <recommendedName>
        <fullName evidence="4">fructose-bisphosphatase</fullName>
        <ecNumber evidence="4">3.1.3.11</ecNumber>
    </recommendedName>
</protein>
<dbReference type="GO" id="GO:0030388">
    <property type="term" value="P:fructose 1,6-bisphosphate metabolic process"/>
    <property type="evidence" value="ECO:0007669"/>
    <property type="project" value="TreeGrafter"/>
</dbReference>
<feature type="non-terminal residue" evidence="11">
    <location>
        <position position="1"/>
    </location>
</feature>
<comment type="cofactor">
    <cofactor evidence="2">
        <name>Mg(2+)</name>
        <dbReference type="ChEBI" id="CHEBI:18420"/>
    </cofactor>
</comment>
<sequence length="107" mass="12216">KEKDEETKRPYSMRYIGCMVADIHRTLLKGGIFMYPADKKNPNGKLRLLYEANPMGFIIEQAGGIASTGRERILDIVPETLHQRVPVIMGSPYDVKKAIEFIEQYSK</sequence>
<keyword evidence="6" id="KW-0378">Hydrolase</keyword>
<dbReference type="SUPFAM" id="SSF56655">
    <property type="entry name" value="Carbohydrate phosphatase"/>
    <property type="match status" value="1"/>
</dbReference>
<proteinExistence type="inferred from homology"/>
<dbReference type="GO" id="GO:0042132">
    <property type="term" value="F:fructose 1,6-bisphosphate 1-phosphatase activity"/>
    <property type="evidence" value="ECO:0007669"/>
    <property type="project" value="UniProtKB-EC"/>
</dbReference>
<name>A0A7C1VM08_DESA2</name>
<evidence type="ECO:0000256" key="8">
    <source>
        <dbReference type="ARBA" id="ARBA00023277"/>
    </source>
</evidence>
<evidence type="ECO:0000256" key="9">
    <source>
        <dbReference type="ARBA" id="ARBA00024331"/>
    </source>
</evidence>
<evidence type="ECO:0000256" key="6">
    <source>
        <dbReference type="ARBA" id="ARBA00022801"/>
    </source>
</evidence>
<dbReference type="InterPro" id="IPR044015">
    <property type="entry name" value="FBPase_C_dom"/>
</dbReference>
<dbReference type="GO" id="GO:0005829">
    <property type="term" value="C:cytosol"/>
    <property type="evidence" value="ECO:0007669"/>
    <property type="project" value="TreeGrafter"/>
</dbReference>
<dbReference type="Pfam" id="PF18913">
    <property type="entry name" value="FBPase_C"/>
    <property type="match status" value="1"/>
</dbReference>
<dbReference type="GO" id="GO:0006002">
    <property type="term" value="P:fructose 6-phosphate metabolic process"/>
    <property type="evidence" value="ECO:0007669"/>
    <property type="project" value="TreeGrafter"/>
</dbReference>
<dbReference type="InterPro" id="IPR020548">
    <property type="entry name" value="Fructose_bisphosphatase_AS"/>
</dbReference>
<evidence type="ECO:0000259" key="10">
    <source>
        <dbReference type="Pfam" id="PF18913"/>
    </source>
</evidence>
<evidence type="ECO:0000256" key="4">
    <source>
        <dbReference type="ARBA" id="ARBA00013093"/>
    </source>
</evidence>
<feature type="domain" description="Fructose-1-6-bisphosphatase class 1 C-terminal" evidence="10">
    <location>
        <begin position="7"/>
        <end position="101"/>
    </location>
</feature>